<evidence type="ECO:0000256" key="1">
    <source>
        <dbReference type="ARBA" id="ARBA00004141"/>
    </source>
</evidence>
<dbReference type="EMBL" id="QHGZ01000206">
    <property type="protein sequence ID" value="RDY79006.1"/>
    <property type="molecule type" value="Genomic_DNA"/>
</dbReference>
<dbReference type="KEGG" id="sage:EN72_03085"/>
<dbReference type="PRINTS" id="PR00762">
    <property type="entry name" value="CLCHANNEL"/>
</dbReference>
<dbReference type="SUPFAM" id="SSF81340">
    <property type="entry name" value="Clc chloride channel"/>
    <property type="match status" value="1"/>
</dbReference>
<keyword evidence="3 5" id="KW-1133">Transmembrane helix</keyword>
<dbReference type="EMBL" id="MAWT01000041">
    <property type="protein sequence ID" value="OCM71039.1"/>
    <property type="molecule type" value="Genomic_DNA"/>
</dbReference>
<evidence type="ECO:0000313" key="8">
    <source>
        <dbReference type="EMBL" id="RDY79006.1"/>
    </source>
</evidence>
<dbReference type="OMA" id="NPYYRVL"/>
<protein>
    <submittedName>
        <fullName evidence="8 9">Chloride channel protein</fullName>
    </submittedName>
</protein>
<dbReference type="EMBL" id="UHEW01000005">
    <property type="protein sequence ID" value="SUN29676.1"/>
    <property type="molecule type" value="Genomic_DNA"/>
</dbReference>
<evidence type="ECO:0000313" key="6">
    <source>
        <dbReference type="EMBL" id="KLJ29698.1"/>
    </source>
</evidence>
<dbReference type="CDD" id="cd03682">
    <property type="entry name" value="ClC_sycA_like"/>
    <property type="match status" value="1"/>
</dbReference>
<feature type="transmembrane region" description="Helical" evidence="5">
    <location>
        <begin position="349"/>
        <end position="369"/>
    </location>
</feature>
<dbReference type="Gene3D" id="1.10.3080.10">
    <property type="entry name" value="Clc chloride channel"/>
    <property type="match status" value="1"/>
</dbReference>
<reference evidence="7 11" key="2">
    <citation type="journal article" date="2016" name="Sci. Rep.">
        <title>Serotype IV Streptococcus agalactiae ST-452 has arisen from large genomic recombination events between CC23 and the hypervirulent CC17 lineages.</title>
        <authorList>
            <person name="Campisi E."/>
            <person name="Rinaudo C.D."/>
            <person name="Donati C."/>
            <person name="Barucco M."/>
            <person name="Torricelli G."/>
            <person name="Edwards M.S."/>
            <person name="Baker C.J."/>
            <person name="Margarit I."/>
            <person name="Rosini R."/>
        </authorList>
    </citation>
    <scope>NUCLEOTIDE SEQUENCE [LARGE SCALE GENOMIC DNA]</scope>
    <source>
        <strain evidence="7 11">CZ-PW-140</strain>
    </source>
</reference>
<dbReference type="EMBL" id="LCVB01000027">
    <property type="protein sequence ID" value="KLJ29698.1"/>
    <property type="molecule type" value="Genomic_DNA"/>
</dbReference>
<dbReference type="PANTHER" id="PTHR43427:SF12">
    <property type="entry name" value="CHLORIDE TRANSPORTER"/>
    <property type="match status" value="1"/>
</dbReference>
<evidence type="ECO:0000256" key="3">
    <source>
        <dbReference type="ARBA" id="ARBA00022989"/>
    </source>
</evidence>
<feature type="transmembrane region" description="Helical" evidence="5">
    <location>
        <begin position="319"/>
        <end position="342"/>
    </location>
</feature>
<evidence type="ECO:0000256" key="2">
    <source>
        <dbReference type="ARBA" id="ARBA00022692"/>
    </source>
</evidence>
<name>A0A0E1ELG6_STRAG</name>
<dbReference type="RefSeq" id="WP_000595708.1">
    <property type="nucleotide sequence ID" value="NZ_AP018935.1"/>
</dbReference>
<evidence type="ECO:0000313" key="10">
    <source>
        <dbReference type="Proteomes" id="UP000035174"/>
    </source>
</evidence>
<dbReference type="PANTHER" id="PTHR43427">
    <property type="entry name" value="CHLORIDE CHANNEL PROTEIN CLC-E"/>
    <property type="match status" value="1"/>
</dbReference>
<keyword evidence="2 5" id="KW-0812">Transmembrane</keyword>
<gene>
    <name evidence="9" type="primary">clcB</name>
    <name evidence="7" type="ORF">AX245_11230</name>
    <name evidence="8" type="ORF">C4618_09705</name>
    <name evidence="9" type="ORF">NCTC9828_01950</name>
    <name evidence="6" type="ORF">WA45_04945</name>
</gene>
<evidence type="ECO:0000313" key="9">
    <source>
        <dbReference type="EMBL" id="SUN29676.1"/>
    </source>
</evidence>
<comment type="subcellular location">
    <subcellularLocation>
        <location evidence="1">Membrane</location>
        <topology evidence="1">Multi-pass membrane protein</topology>
    </subcellularLocation>
</comment>
<dbReference type="InterPro" id="IPR014743">
    <property type="entry name" value="Cl-channel_core"/>
</dbReference>
<evidence type="ECO:0000313" key="13">
    <source>
        <dbReference type="Proteomes" id="UP000256718"/>
    </source>
</evidence>
<comment type="caution">
    <text evidence="8">The sequence shown here is derived from an EMBL/GenBank/DDBJ whole genome shotgun (WGS) entry which is preliminary data.</text>
</comment>
<organism evidence="8 13">
    <name type="scientific">Streptococcus agalactiae</name>
    <dbReference type="NCBI Taxonomy" id="1311"/>
    <lineage>
        <taxon>Bacteria</taxon>
        <taxon>Bacillati</taxon>
        <taxon>Bacillota</taxon>
        <taxon>Bacilli</taxon>
        <taxon>Lactobacillales</taxon>
        <taxon>Streptococcaceae</taxon>
        <taxon>Streptococcus</taxon>
    </lineage>
</organism>
<feature type="transmembrane region" description="Helical" evidence="5">
    <location>
        <begin position="258"/>
        <end position="275"/>
    </location>
</feature>
<sequence length="398" mass="42853">MIKRFDNYAQYVLVLGFSLLIGGVVGAITAVFGRVLLFLTAFRSDYIAYLLPFLSIVGLFIVFVYQKFGGKSVKGMGLVFEVGHGNEETIPKRLVPLVILTTWLTHLFGGSAGREGVAVQIGATVSHYFQKYCRLQNASQLFLVMGMAAGFAGLFQTPLAATFFAIEVLVVGRLMVSYVLPSLIAALTANFVSHSLGLEKFSHSIATSMALTPDIILKLLVLGLCFGLCGNLFAYLLAKAKLIASSRLLNPYKRIFTLGLLATFLLFIFHFGRYSGLGTNLIEASFTNKNLYDYDWLLKLCLTVITLAAGYQGGEVTPLFAIGASLGVIIAPILGLPVILVAALGYTSVFGSATNTLLGPILIGGEVFGFANTPYFVIVCLVAYSISHAHTIYGAQSR</sequence>
<keyword evidence="4 5" id="KW-0472">Membrane</keyword>
<reference evidence="8 13" key="3">
    <citation type="journal article" date="2018" name="Emerg. Microbes Infect.">
        <title>Phenotypic and molecular analysis of nontypeable Group B streptococci: identification of cps2a and hybrid cps2a/cps5 Group B streptococcal capsule gene clusters.</title>
        <authorList>
            <person name="Alhhazmi A."/>
            <person name="Tyrrell G.J."/>
        </authorList>
    </citation>
    <scope>NUCLEOTIDE SEQUENCE [LARGE SCALE GENOMIC DNA]</scope>
    <source>
        <strain evidence="8 13">PLGBS17</strain>
    </source>
</reference>
<feature type="transmembrane region" description="Helical" evidence="5">
    <location>
        <begin position="46"/>
        <end position="65"/>
    </location>
</feature>
<evidence type="ECO:0000313" key="11">
    <source>
        <dbReference type="Proteomes" id="UP000093122"/>
    </source>
</evidence>
<proteinExistence type="predicted"/>
<dbReference type="InterPro" id="IPR050368">
    <property type="entry name" value="ClC-type_chloride_channel"/>
</dbReference>
<evidence type="ECO:0000256" key="5">
    <source>
        <dbReference type="SAM" id="Phobius"/>
    </source>
</evidence>
<dbReference type="InterPro" id="IPR001807">
    <property type="entry name" value="ClC"/>
</dbReference>
<dbReference type="Pfam" id="PF00654">
    <property type="entry name" value="Voltage_CLC"/>
    <property type="match status" value="1"/>
</dbReference>
<feature type="transmembrane region" description="Helical" evidence="5">
    <location>
        <begin position="141"/>
        <end position="166"/>
    </location>
</feature>
<evidence type="ECO:0000313" key="12">
    <source>
        <dbReference type="Proteomes" id="UP000255140"/>
    </source>
</evidence>
<feature type="transmembrane region" description="Helical" evidence="5">
    <location>
        <begin position="296"/>
        <end position="313"/>
    </location>
</feature>
<dbReference type="Proteomes" id="UP000255140">
    <property type="component" value="Unassembled WGS sequence"/>
</dbReference>
<evidence type="ECO:0000313" key="7">
    <source>
        <dbReference type="EMBL" id="OCM71039.1"/>
    </source>
</evidence>
<accession>A0A0E1ELG6</accession>
<reference evidence="6 10" key="1">
    <citation type="journal article" date="2015" name="PLoS ONE">
        <title>Genomic analysis reveals the molecular basis for capsule loss in the group B streptococcus population.</title>
        <authorList>
            <consortium name="DEVANI Consortium"/>
            <person name="Rosini R."/>
            <person name="Campisi E."/>
            <person name="De Chiara M."/>
            <person name="Tettelin H."/>
            <person name="Rinaudo D."/>
            <person name="Toniolo C."/>
            <person name="Metruccio M."/>
            <person name="Guidotti S."/>
            <person name="Sorensen U.B."/>
            <person name="Kilian M."/>
            <person name="Ramirez M."/>
            <person name="Janulczyk R."/>
            <person name="Donati C."/>
            <person name="Grandi G."/>
            <person name="Margarit I."/>
        </authorList>
    </citation>
    <scope>NUCLEOTIDE SEQUENCE [LARGE SCALE GENOMIC DNA]</scope>
    <source>
        <strain evidence="6 10">ES-PW-063</strain>
    </source>
</reference>
<feature type="transmembrane region" description="Helical" evidence="5">
    <location>
        <begin position="178"/>
        <end position="198"/>
    </location>
</feature>
<dbReference type="Proteomes" id="UP000093122">
    <property type="component" value="Unassembled WGS sequence"/>
</dbReference>
<dbReference type="AlphaFoldDB" id="A0A0E1ELG6"/>
<evidence type="ECO:0000256" key="4">
    <source>
        <dbReference type="ARBA" id="ARBA00023136"/>
    </source>
</evidence>
<dbReference type="GO" id="GO:0015108">
    <property type="term" value="F:chloride transmembrane transporter activity"/>
    <property type="evidence" value="ECO:0007669"/>
    <property type="project" value="InterPro"/>
</dbReference>
<feature type="transmembrane region" description="Helical" evidence="5">
    <location>
        <begin position="219"/>
        <end position="238"/>
    </location>
</feature>
<feature type="transmembrane region" description="Helical" evidence="5">
    <location>
        <begin position="12"/>
        <end position="40"/>
    </location>
</feature>
<dbReference type="GO" id="GO:0016020">
    <property type="term" value="C:membrane"/>
    <property type="evidence" value="ECO:0007669"/>
    <property type="project" value="UniProtKB-SubCell"/>
</dbReference>
<dbReference type="Proteomes" id="UP000035174">
    <property type="component" value="Unassembled WGS sequence"/>
</dbReference>
<reference evidence="9 12" key="4">
    <citation type="submission" date="2018-06" db="EMBL/GenBank/DDBJ databases">
        <authorList>
            <consortium name="Pathogen Informatics"/>
            <person name="Doyle S."/>
        </authorList>
    </citation>
    <scope>NUCLEOTIDE SEQUENCE [LARGE SCALE GENOMIC DNA]</scope>
    <source>
        <strain evidence="9 12">NCTC9828</strain>
    </source>
</reference>
<dbReference type="Proteomes" id="UP000256718">
    <property type="component" value="Unassembled WGS sequence"/>
</dbReference>